<dbReference type="Gene3D" id="2.40.10.10">
    <property type="entry name" value="Trypsin-like serine proteases"/>
    <property type="match status" value="1"/>
</dbReference>
<gene>
    <name evidence="3" type="ORF">ABMA27_007731</name>
</gene>
<dbReference type="SUPFAM" id="SSF50494">
    <property type="entry name" value="Trypsin-like serine proteases"/>
    <property type="match status" value="1"/>
</dbReference>
<proteinExistence type="predicted"/>
<evidence type="ECO:0000313" key="4">
    <source>
        <dbReference type="Proteomes" id="UP001549920"/>
    </source>
</evidence>
<accession>A0ABR3HCP4</accession>
<dbReference type="InterPro" id="IPR009003">
    <property type="entry name" value="Peptidase_S1_PA"/>
</dbReference>
<dbReference type="PANTHER" id="PTHR24258:SF140">
    <property type="entry name" value="BCDNA.GH08420-RELATED"/>
    <property type="match status" value="1"/>
</dbReference>
<dbReference type="Pfam" id="PF00089">
    <property type="entry name" value="Trypsin"/>
    <property type="match status" value="1"/>
</dbReference>
<feature type="domain" description="Peptidase S1" evidence="2">
    <location>
        <begin position="434"/>
        <end position="674"/>
    </location>
</feature>
<organism evidence="3 4">
    <name type="scientific">Loxostege sticticalis</name>
    <name type="common">Beet webworm moth</name>
    <dbReference type="NCBI Taxonomy" id="481309"/>
    <lineage>
        <taxon>Eukaryota</taxon>
        <taxon>Metazoa</taxon>
        <taxon>Ecdysozoa</taxon>
        <taxon>Arthropoda</taxon>
        <taxon>Hexapoda</taxon>
        <taxon>Insecta</taxon>
        <taxon>Pterygota</taxon>
        <taxon>Neoptera</taxon>
        <taxon>Endopterygota</taxon>
        <taxon>Lepidoptera</taxon>
        <taxon>Glossata</taxon>
        <taxon>Ditrysia</taxon>
        <taxon>Pyraloidea</taxon>
        <taxon>Crambidae</taxon>
        <taxon>Pyraustinae</taxon>
        <taxon>Loxostege</taxon>
    </lineage>
</organism>
<feature type="region of interest" description="Disordered" evidence="1">
    <location>
        <begin position="1"/>
        <end position="20"/>
    </location>
</feature>
<name>A0ABR3HCP4_LOXSC</name>
<dbReference type="PRINTS" id="PR00722">
    <property type="entry name" value="CHYMOTRYPSIN"/>
</dbReference>
<dbReference type="InterPro" id="IPR043504">
    <property type="entry name" value="Peptidase_S1_PA_chymotrypsin"/>
</dbReference>
<evidence type="ECO:0000313" key="3">
    <source>
        <dbReference type="EMBL" id="KAL0868187.1"/>
    </source>
</evidence>
<feature type="region of interest" description="Disordered" evidence="1">
    <location>
        <begin position="169"/>
        <end position="198"/>
    </location>
</feature>
<reference evidence="3 4" key="1">
    <citation type="submission" date="2024-06" db="EMBL/GenBank/DDBJ databases">
        <title>A chromosome-level genome assembly of beet webworm, Loxostege sticticalis.</title>
        <authorList>
            <person name="Zhang Y."/>
        </authorList>
    </citation>
    <scope>NUCLEOTIDE SEQUENCE [LARGE SCALE GENOMIC DNA]</scope>
    <source>
        <strain evidence="3">AQ026</strain>
        <tissue evidence="3">Whole body</tissue>
    </source>
</reference>
<dbReference type="PROSITE" id="PS50240">
    <property type="entry name" value="TRYPSIN_DOM"/>
    <property type="match status" value="1"/>
</dbReference>
<protein>
    <recommendedName>
        <fullName evidence="2">Peptidase S1 domain-containing protein</fullName>
    </recommendedName>
</protein>
<dbReference type="PROSITE" id="PS00134">
    <property type="entry name" value="TRYPSIN_HIS"/>
    <property type="match status" value="1"/>
</dbReference>
<evidence type="ECO:0000259" key="2">
    <source>
        <dbReference type="PROSITE" id="PS50240"/>
    </source>
</evidence>
<dbReference type="InterPro" id="IPR001314">
    <property type="entry name" value="Peptidase_S1A"/>
</dbReference>
<dbReference type="SMART" id="SM00020">
    <property type="entry name" value="Tryp_SPc"/>
    <property type="match status" value="1"/>
</dbReference>
<dbReference type="Proteomes" id="UP001549920">
    <property type="component" value="Unassembled WGS sequence"/>
</dbReference>
<dbReference type="Pfam" id="PF18398">
    <property type="entry name" value="CLIP_SPH_mas"/>
    <property type="match status" value="5"/>
</dbReference>
<dbReference type="PANTHER" id="PTHR24258">
    <property type="entry name" value="SERINE PROTEASE-RELATED"/>
    <property type="match status" value="1"/>
</dbReference>
<dbReference type="InterPro" id="IPR001254">
    <property type="entry name" value="Trypsin_dom"/>
</dbReference>
<dbReference type="CDD" id="cd00190">
    <property type="entry name" value="Tryp_SPc"/>
    <property type="match status" value="1"/>
</dbReference>
<dbReference type="InterPro" id="IPR018114">
    <property type="entry name" value="TRYPSIN_HIS"/>
</dbReference>
<evidence type="ECO:0000256" key="1">
    <source>
        <dbReference type="SAM" id="MobiDB-lite"/>
    </source>
</evidence>
<dbReference type="InterPro" id="IPR040479">
    <property type="entry name" value="CLIP_SPH_mas"/>
</dbReference>
<feature type="region of interest" description="Disordered" evidence="1">
    <location>
        <begin position="294"/>
        <end position="321"/>
    </location>
</feature>
<comment type="caution">
    <text evidence="3">The sequence shown here is derived from an EMBL/GenBank/DDBJ whole genome shotgun (WGS) entry which is preliminary data.</text>
</comment>
<keyword evidence="4" id="KW-1185">Reference proteome</keyword>
<sequence>MQKLRMPRARMGGGGDPQDPPLYTSVSLRLFNCLLDTLDTQVDAKNCPGVCMHALASLICSNVLDEVECPKPSMKCCVDEPMGNDTLITTRRPFTTRYTTTEADEDEEDEPTTLAPAQDSYKDSGNIACPGVCVETSLTQYCISYLTSKNLCVPGRLCCVSKEGYGDKPPPDLVVPSDHKRPTKKPTTALTVTPPPRQKPGRKCRGDCIGGLFALLCDQVDEDATCPDEGTCCITEQKAETTTRRPTTTPRPSTPPPLRRCPGRCMLTLMMAFCEAPAVLLPNTECKASGRVCCDDSSVPKRTKRPPTTTTTTTPAPPADARPDCPGSCIVPYLSFTCFRNAEMTDVFKCKKSGTQCCAPKSKVQEVVGVRDRNDSFPLATTTPSYTHYTTAQPQYTTALSPYEPNYDSTLKIPEKYNKYVCGVKGTSSRSGRVMGGADGERGEWCWQVALINSLNQYLCGAALIGTHWVLTAAHCVTNIVRSGEAIFVRVGDHDLTRKYGSPGAQTLRVATTYIHHNHNSQTLDNDIALLKLLGKAELKEGVCLVCLPARGVSHAAGKRCTVTGYGYMGETGPIPLRVREAELPIVSDAECIRKVNAVTEKIFILPASSFCAGGEEGNDACQGDGGGPLVCQDDGFYELVGLVSWGFGCGRRDVPGVYVKVSSFIGWINQIISVNNL</sequence>
<dbReference type="EMBL" id="JBEUOH010000021">
    <property type="protein sequence ID" value="KAL0868187.1"/>
    <property type="molecule type" value="Genomic_DNA"/>
</dbReference>